<dbReference type="STRING" id="693986.MOC_5140"/>
<organism evidence="2 3">
    <name type="scientific">Methylobacterium oryzae CBMB20</name>
    <dbReference type="NCBI Taxonomy" id="693986"/>
    <lineage>
        <taxon>Bacteria</taxon>
        <taxon>Pseudomonadati</taxon>
        <taxon>Pseudomonadota</taxon>
        <taxon>Alphaproteobacteria</taxon>
        <taxon>Hyphomicrobiales</taxon>
        <taxon>Methylobacteriaceae</taxon>
        <taxon>Methylobacterium</taxon>
    </lineage>
</organism>
<name>A0A089P2C7_9HYPH</name>
<evidence type="ECO:0000256" key="1">
    <source>
        <dbReference type="SAM" id="MobiDB-lite"/>
    </source>
</evidence>
<dbReference type="Proteomes" id="UP000029492">
    <property type="component" value="Chromosome"/>
</dbReference>
<feature type="region of interest" description="Disordered" evidence="1">
    <location>
        <begin position="1"/>
        <end position="78"/>
    </location>
</feature>
<accession>A0A089P2C7</accession>
<dbReference type="HOGENOM" id="CLU_2617966_0_0_5"/>
<evidence type="ECO:0000313" key="3">
    <source>
        <dbReference type="Proteomes" id="UP000029492"/>
    </source>
</evidence>
<dbReference type="AlphaFoldDB" id="A0A089P2C7"/>
<reference evidence="2 3" key="1">
    <citation type="journal article" date="2014" name="PLoS ONE">
        <title>Genome Information of Methylobacterium oryzae, a Plant-Probiotic Methylotroph in the Phyllosphere.</title>
        <authorList>
            <person name="Kwak M.J."/>
            <person name="Jeong H."/>
            <person name="Madhaiyan M."/>
            <person name="Lee Y."/>
            <person name="Sa T.M."/>
            <person name="Oh T.K."/>
            <person name="Kim J.F."/>
        </authorList>
    </citation>
    <scope>NUCLEOTIDE SEQUENCE [LARGE SCALE GENOMIC DNA]</scope>
    <source>
        <strain evidence="2 3">CBMB20</strain>
    </source>
</reference>
<gene>
    <name evidence="2" type="ORF">MOC_5140</name>
</gene>
<feature type="compositionally biased region" description="Basic and acidic residues" evidence="1">
    <location>
        <begin position="27"/>
        <end position="40"/>
    </location>
</feature>
<dbReference type="KEGG" id="mor:MOC_5140"/>
<proteinExistence type="predicted"/>
<keyword evidence="3" id="KW-1185">Reference proteome</keyword>
<dbReference type="EMBL" id="CP003811">
    <property type="protein sequence ID" value="AIQ92895.1"/>
    <property type="molecule type" value="Genomic_DNA"/>
</dbReference>
<protein>
    <submittedName>
        <fullName evidence="2">Protein of unassigned function</fullName>
    </submittedName>
</protein>
<sequence>MAVIGVPAGARRATDGMPAQRTGRPGDPARRNPRPADREPATGGPQAPPRDAGPSQRRHGKHDRAGPRFGAARAEARA</sequence>
<evidence type="ECO:0000313" key="2">
    <source>
        <dbReference type="EMBL" id="AIQ92895.1"/>
    </source>
</evidence>